<keyword evidence="3" id="KW-1185">Reference proteome</keyword>
<name>A0A1G6XLB8_9MICO</name>
<feature type="transmembrane region" description="Helical" evidence="1">
    <location>
        <begin position="214"/>
        <end position="235"/>
    </location>
</feature>
<gene>
    <name evidence="2" type="ORF">SAMN05216410_0164</name>
</gene>
<evidence type="ECO:0008006" key="4">
    <source>
        <dbReference type="Google" id="ProtNLM"/>
    </source>
</evidence>
<dbReference type="InterPro" id="IPR025498">
    <property type="entry name" value="DUF4389"/>
</dbReference>
<dbReference type="STRING" id="1814289.SAMN05216410_0164"/>
<feature type="transmembrane region" description="Helical" evidence="1">
    <location>
        <begin position="99"/>
        <end position="122"/>
    </location>
</feature>
<evidence type="ECO:0000313" key="3">
    <source>
        <dbReference type="Proteomes" id="UP000199039"/>
    </source>
</evidence>
<feature type="transmembrane region" description="Helical" evidence="1">
    <location>
        <begin position="34"/>
        <end position="51"/>
    </location>
</feature>
<feature type="transmembrane region" description="Helical" evidence="1">
    <location>
        <begin position="189"/>
        <end position="207"/>
    </location>
</feature>
<dbReference type="AlphaFoldDB" id="A0A1G6XLB8"/>
<keyword evidence="1" id="KW-0472">Membrane</keyword>
<accession>A0A1G6XLB8</accession>
<evidence type="ECO:0000256" key="1">
    <source>
        <dbReference type="SAM" id="Phobius"/>
    </source>
</evidence>
<organism evidence="2 3">
    <name type="scientific">Sanguibacter gelidistatuariae</name>
    <dbReference type="NCBI Taxonomy" id="1814289"/>
    <lineage>
        <taxon>Bacteria</taxon>
        <taxon>Bacillati</taxon>
        <taxon>Actinomycetota</taxon>
        <taxon>Actinomycetes</taxon>
        <taxon>Micrococcales</taxon>
        <taxon>Sanguibacteraceae</taxon>
        <taxon>Sanguibacter</taxon>
    </lineage>
</organism>
<evidence type="ECO:0000313" key="2">
    <source>
        <dbReference type="EMBL" id="SDD78553.1"/>
    </source>
</evidence>
<dbReference type="Pfam" id="PF14333">
    <property type="entry name" value="DUF4389"/>
    <property type="match status" value="2"/>
</dbReference>
<keyword evidence="1" id="KW-1133">Transmembrane helix</keyword>
<dbReference type="Proteomes" id="UP000199039">
    <property type="component" value="Unassembled WGS sequence"/>
</dbReference>
<protein>
    <recommendedName>
        <fullName evidence="4">DUF4389 domain-containing protein</fullName>
    </recommendedName>
</protein>
<reference evidence="2 3" key="1">
    <citation type="submission" date="2016-09" db="EMBL/GenBank/DDBJ databases">
        <authorList>
            <person name="Capua I."/>
            <person name="De Benedictis P."/>
            <person name="Joannis T."/>
            <person name="Lombin L.H."/>
            <person name="Cattoli G."/>
        </authorList>
    </citation>
    <scope>NUCLEOTIDE SEQUENCE [LARGE SCALE GENOMIC DNA]</scope>
    <source>
        <strain evidence="2 3">ISLP-3</strain>
    </source>
</reference>
<proteinExistence type="predicted"/>
<dbReference type="RefSeq" id="WP_093186636.1">
    <property type="nucleotide sequence ID" value="NZ_FMYH01000011.1"/>
</dbReference>
<dbReference type="EMBL" id="FMYH01000011">
    <property type="protein sequence ID" value="SDD78553.1"/>
    <property type="molecule type" value="Genomic_DNA"/>
</dbReference>
<dbReference type="OrthoDB" id="156718at2"/>
<sequence length="286" mass="31134">MPALSMTMLVAGVVLGLAGISALARSWAVPWGLAGIALGVFLILLGAARLGRAIAPGAPHEIDADGTEASEPAHLTGHLDPVLSRWLWIFKWLLALPHYVVLGMLGFAFMVVTVAAGIAILFTGRYPASLFQFTVGVLRWHWRVAFYSYGVLGTDRYPPFTLARCDYPAEFDVVYPLNLSHWKVLFKSWLLALPQLLIVAAFTGGAWPSTSSKGFSLLGLLVLIAAIILLFTGVYRLGLFNLLMGIHRWSFRTMTYVALMSDRYPPFRLDQGALDPPSNPSSMGAG</sequence>
<keyword evidence="1" id="KW-0812">Transmembrane</keyword>